<dbReference type="SUPFAM" id="SSF55874">
    <property type="entry name" value="ATPase domain of HSP90 chaperone/DNA topoisomerase II/histidine kinase"/>
    <property type="match status" value="1"/>
</dbReference>
<dbReference type="Pfam" id="PF02518">
    <property type="entry name" value="HATPase_c"/>
    <property type="match status" value="1"/>
</dbReference>
<evidence type="ECO:0000256" key="4">
    <source>
        <dbReference type="SAM" id="Phobius"/>
    </source>
</evidence>
<dbReference type="Pfam" id="PF07730">
    <property type="entry name" value="HisKA_3"/>
    <property type="match status" value="1"/>
</dbReference>
<proteinExistence type="predicted"/>
<dbReference type="InterPro" id="IPR036890">
    <property type="entry name" value="HATPase_C_sf"/>
</dbReference>
<keyword evidence="7" id="KW-1185">Reference proteome</keyword>
<dbReference type="InterPro" id="IPR011712">
    <property type="entry name" value="Sig_transdc_His_kin_sub3_dim/P"/>
</dbReference>
<dbReference type="RefSeq" id="WP_343964538.1">
    <property type="nucleotide sequence ID" value="NZ_BAAAHK010000002.1"/>
</dbReference>
<feature type="transmembrane region" description="Helical" evidence="4">
    <location>
        <begin position="188"/>
        <end position="209"/>
    </location>
</feature>
<keyword evidence="2" id="KW-0418">Kinase</keyword>
<feature type="domain" description="Histidine kinase" evidence="5">
    <location>
        <begin position="295"/>
        <end position="470"/>
    </location>
</feature>
<keyword evidence="4" id="KW-1133">Transmembrane helix</keyword>
<feature type="transmembrane region" description="Helical" evidence="4">
    <location>
        <begin position="81"/>
        <end position="102"/>
    </location>
</feature>
<keyword evidence="1" id="KW-0808">Transferase</keyword>
<keyword evidence="4" id="KW-0472">Membrane</keyword>
<evidence type="ECO:0000256" key="3">
    <source>
        <dbReference type="ARBA" id="ARBA00023012"/>
    </source>
</evidence>
<dbReference type="CDD" id="cd16917">
    <property type="entry name" value="HATPase_UhpB-NarQ-NarX-like"/>
    <property type="match status" value="1"/>
</dbReference>
<dbReference type="Gene3D" id="1.20.5.1930">
    <property type="match status" value="1"/>
</dbReference>
<feature type="transmembrane region" description="Helical" evidence="4">
    <location>
        <begin position="48"/>
        <end position="69"/>
    </location>
</feature>
<evidence type="ECO:0000259" key="5">
    <source>
        <dbReference type="PROSITE" id="PS50109"/>
    </source>
</evidence>
<dbReference type="InterPro" id="IPR050482">
    <property type="entry name" value="Sensor_HK_TwoCompSys"/>
</dbReference>
<dbReference type="PROSITE" id="PS50109">
    <property type="entry name" value="HIS_KIN"/>
    <property type="match status" value="1"/>
</dbReference>
<evidence type="ECO:0000256" key="1">
    <source>
        <dbReference type="ARBA" id="ARBA00022679"/>
    </source>
</evidence>
<keyword evidence="4" id="KW-0812">Transmembrane</keyword>
<sequence>MSNAVTRARPGTGGRTSAVTMLIAAVGVVVTVALFAAGQRAWEYRSPASHLVLETVDACVAVLVSYLVYGRFRRSGSRQDLLLLQGFALLGLANACLALTLAQTEWVALLGLWLPPPLRVLGALLIAAAALLPRRSARSAWRRWLLAPLLGVVLVIVLVVLFQRENLPGSEQVAGGFRPPISSHGHPALLITQVVSLLAFAAAAVAFMVEARKRDDVLMRWLGPACALGALARANYLIFPASGPDWVYSGDVLRTGCYFLLLVGAGREISRYWGAQAEAAVAEDRRRVAREMHDGVLQELGYIRSELAAFASVDEERVGRIVASSDRALDEARQMLVALGRAGDEPLADALERAVEQIAERYGVALALELDASITADTEQRHALVRVAREAVLNAVRHGRAERIRVRLAQEGKSRLLEVTDDGTGFDPARRTSGRQGFGLTSMRERAEALPGVFRLESTPGDGTTVQVRW</sequence>
<feature type="transmembrane region" description="Helical" evidence="4">
    <location>
        <begin position="108"/>
        <end position="132"/>
    </location>
</feature>
<feature type="transmembrane region" description="Helical" evidence="4">
    <location>
        <begin position="21"/>
        <end position="42"/>
    </location>
</feature>
<name>A0ABP3ZRH2_9ACTN</name>
<accession>A0ABP3ZRH2</accession>
<dbReference type="InterPro" id="IPR003594">
    <property type="entry name" value="HATPase_dom"/>
</dbReference>
<dbReference type="EMBL" id="BAAAHK010000002">
    <property type="protein sequence ID" value="GAA0926161.1"/>
    <property type="molecule type" value="Genomic_DNA"/>
</dbReference>
<dbReference type="Proteomes" id="UP001500542">
    <property type="component" value="Unassembled WGS sequence"/>
</dbReference>
<organism evidence="6 7">
    <name type="scientific">Kribbella koreensis</name>
    <dbReference type="NCBI Taxonomy" id="57909"/>
    <lineage>
        <taxon>Bacteria</taxon>
        <taxon>Bacillati</taxon>
        <taxon>Actinomycetota</taxon>
        <taxon>Actinomycetes</taxon>
        <taxon>Propionibacteriales</taxon>
        <taxon>Kribbellaceae</taxon>
        <taxon>Kribbella</taxon>
    </lineage>
</organism>
<comment type="caution">
    <text evidence="6">The sequence shown here is derived from an EMBL/GenBank/DDBJ whole genome shotgun (WGS) entry which is preliminary data.</text>
</comment>
<evidence type="ECO:0000313" key="7">
    <source>
        <dbReference type="Proteomes" id="UP001500542"/>
    </source>
</evidence>
<feature type="transmembrane region" description="Helical" evidence="4">
    <location>
        <begin position="144"/>
        <end position="162"/>
    </location>
</feature>
<keyword evidence="3" id="KW-0902">Two-component regulatory system</keyword>
<reference evidence="7" key="1">
    <citation type="journal article" date="2019" name="Int. J. Syst. Evol. Microbiol.">
        <title>The Global Catalogue of Microorganisms (GCM) 10K type strain sequencing project: providing services to taxonomists for standard genome sequencing and annotation.</title>
        <authorList>
            <consortium name="The Broad Institute Genomics Platform"/>
            <consortium name="The Broad Institute Genome Sequencing Center for Infectious Disease"/>
            <person name="Wu L."/>
            <person name="Ma J."/>
        </authorList>
    </citation>
    <scope>NUCLEOTIDE SEQUENCE [LARGE SCALE GENOMIC DNA]</scope>
    <source>
        <strain evidence="7">JCM 10977</strain>
    </source>
</reference>
<dbReference type="Gene3D" id="3.30.565.10">
    <property type="entry name" value="Histidine kinase-like ATPase, C-terminal domain"/>
    <property type="match status" value="1"/>
</dbReference>
<dbReference type="SMART" id="SM00387">
    <property type="entry name" value="HATPase_c"/>
    <property type="match status" value="1"/>
</dbReference>
<protein>
    <recommendedName>
        <fullName evidence="5">Histidine kinase domain-containing protein</fullName>
    </recommendedName>
</protein>
<evidence type="ECO:0000256" key="2">
    <source>
        <dbReference type="ARBA" id="ARBA00022777"/>
    </source>
</evidence>
<dbReference type="PANTHER" id="PTHR24421">
    <property type="entry name" value="NITRATE/NITRITE SENSOR PROTEIN NARX-RELATED"/>
    <property type="match status" value="1"/>
</dbReference>
<dbReference type="InterPro" id="IPR005467">
    <property type="entry name" value="His_kinase_dom"/>
</dbReference>
<gene>
    <name evidence="6" type="ORF">GCM10009554_06170</name>
</gene>
<evidence type="ECO:0000313" key="6">
    <source>
        <dbReference type="EMBL" id="GAA0926161.1"/>
    </source>
</evidence>